<name>A0AC60QTX9_IXOPE</name>
<dbReference type="Proteomes" id="UP000805193">
    <property type="component" value="Unassembled WGS sequence"/>
</dbReference>
<dbReference type="EMBL" id="JABSTQ010003809">
    <property type="protein sequence ID" value="KAG0443123.1"/>
    <property type="molecule type" value="Genomic_DNA"/>
</dbReference>
<accession>A0AC60QTX9</accession>
<keyword evidence="2" id="KW-1185">Reference proteome</keyword>
<reference evidence="1 2" key="1">
    <citation type="journal article" date="2020" name="Cell">
        <title>Large-Scale Comparative Analyses of Tick Genomes Elucidate Their Genetic Diversity and Vector Capacities.</title>
        <authorList>
            <consortium name="Tick Genome and Microbiome Consortium (TIGMIC)"/>
            <person name="Jia N."/>
            <person name="Wang J."/>
            <person name="Shi W."/>
            <person name="Du L."/>
            <person name="Sun Y."/>
            <person name="Zhan W."/>
            <person name="Jiang J.F."/>
            <person name="Wang Q."/>
            <person name="Zhang B."/>
            <person name="Ji P."/>
            <person name="Bell-Sakyi L."/>
            <person name="Cui X.M."/>
            <person name="Yuan T.T."/>
            <person name="Jiang B.G."/>
            <person name="Yang W.F."/>
            <person name="Lam T.T."/>
            <person name="Chang Q.C."/>
            <person name="Ding S.J."/>
            <person name="Wang X.J."/>
            <person name="Zhu J.G."/>
            <person name="Ruan X.D."/>
            <person name="Zhao L."/>
            <person name="Wei J.T."/>
            <person name="Ye R.Z."/>
            <person name="Que T.C."/>
            <person name="Du C.H."/>
            <person name="Zhou Y.H."/>
            <person name="Cheng J.X."/>
            <person name="Dai P.F."/>
            <person name="Guo W.B."/>
            <person name="Han X.H."/>
            <person name="Huang E.J."/>
            <person name="Li L.F."/>
            <person name="Wei W."/>
            <person name="Gao Y.C."/>
            <person name="Liu J.Z."/>
            <person name="Shao H.Z."/>
            <person name="Wang X."/>
            <person name="Wang C.C."/>
            <person name="Yang T.C."/>
            <person name="Huo Q.B."/>
            <person name="Li W."/>
            <person name="Chen H.Y."/>
            <person name="Chen S.E."/>
            <person name="Zhou L.G."/>
            <person name="Ni X.B."/>
            <person name="Tian J.H."/>
            <person name="Sheng Y."/>
            <person name="Liu T."/>
            <person name="Pan Y.S."/>
            <person name="Xia L.Y."/>
            <person name="Li J."/>
            <person name="Zhao F."/>
            <person name="Cao W.C."/>
        </authorList>
    </citation>
    <scope>NUCLEOTIDE SEQUENCE [LARGE SCALE GENOMIC DNA]</scope>
    <source>
        <strain evidence="1">Iper-2018</strain>
    </source>
</reference>
<proteinExistence type="predicted"/>
<comment type="caution">
    <text evidence="1">The sequence shown here is derived from an EMBL/GenBank/DDBJ whole genome shotgun (WGS) entry which is preliminary data.</text>
</comment>
<sequence>MFPESEDLGLVPSRVKAVYAETGPGGGHDAKVGSDSGCGGRRNAGRPRRGSAGPQVCVLVDECGAEEHLTEHPSAHRLPRFDQRRTGPRHPHHSPDPVYALAAGEFSALAAAFAPPIVQTHLIYGSGLASLDAPPDGCIVAKLQEVDIRELKQQNTNTELEKLYVVIKKAFKSALGVLERTPTERLMELGVHNTLEELKEAQIATQLKRLDGTANGSRIIPSEDLPREVRAKIKVSRIPRNMHPEANADRRSARSKALWRTWDRRSGTVYVDAARGQDGIAMVAVSSSDGTKTISVASLKDIESAARAEEVAIALAIAFNPRATVVTDSQARAPSDLQRQDCFESTHQSRCMSCGRRATRLTPRSEVYFPTGPLPPAVTALTTRHRTPND</sequence>
<gene>
    <name evidence="1" type="ORF">HPB47_015264</name>
</gene>
<evidence type="ECO:0000313" key="1">
    <source>
        <dbReference type="EMBL" id="KAG0443123.1"/>
    </source>
</evidence>
<organism evidence="1 2">
    <name type="scientific">Ixodes persulcatus</name>
    <name type="common">Taiga tick</name>
    <dbReference type="NCBI Taxonomy" id="34615"/>
    <lineage>
        <taxon>Eukaryota</taxon>
        <taxon>Metazoa</taxon>
        <taxon>Ecdysozoa</taxon>
        <taxon>Arthropoda</taxon>
        <taxon>Chelicerata</taxon>
        <taxon>Arachnida</taxon>
        <taxon>Acari</taxon>
        <taxon>Parasitiformes</taxon>
        <taxon>Ixodida</taxon>
        <taxon>Ixodoidea</taxon>
        <taxon>Ixodidae</taxon>
        <taxon>Ixodinae</taxon>
        <taxon>Ixodes</taxon>
    </lineage>
</organism>
<protein>
    <submittedName>
        <fullName evidence="1">Uncharacterized protein</fullName>
    </submittedName>
</protein>
<evidence type="ECO:0000313" key="2">
    <source>
        <dbReference type="Proteomes" id="UP000805193"/>
    </source>
</evidence>